<dbReference type="PROSITE" id="PS51186">
    <property type="entry name" value="GNAT"/>
    <property type="match status" value="1"/>
</dbReference>
<reference evidence="3" key="1">
    <citation type="journal article" date="2017" name="Nat. Ecol. Evol.">
        <title>Genome expansion and lineage-specific genetic innovations in the forest pathogenic fungi Armillaria.</title>
        <authorList>
            <person name="Sipos G."/>
            <person name="Prasanna A.N."/>
            <person name="Walter M.C."/>
            <person name="O'Connor E."/>
            <person name="Balint B."/>
            <person name="Krizsan K."/>
            <person name="Kiss B."/>
            <person name="Hess J."/>
            <person name="Varga T."/>
            <person name="Slot J."/>
            <person name="Riley R."/>
            <person name="Boka B."/>
            <person name="Rigling D."/>
            <person name="Barry K."/>
            <person name="Lee J."/>
            <person name="Mihaltcheva S."/>
            <person name="LaButti K."/>
            <person name="Lipzen A."/>
            <person name="Waldron R."/>
            <person name="Moloney N.M."/>
            <person name="Sperisen C."/>
            <person name="Kredics L."/>
            <person name="Vagvoelgyi C."/>
            <person name="Patrignani A."/>
            <person name="Fitzpatrick D."/>
            <person name="Nagy I."/>
            <person name="Doyle S."/>
            <person name="Anderson J.B."/>
            <person name="Grigoriev I.V."/>
            <person name="Gueldener U."/>
            <person name="Muensterkoetter M."/>
            <person name="Nagy L.G."/>
        </authorList>
    </citation>
    <scope>NUCLEOTIDE SEQUENCE [LARGE SCALE GENOMIC DNA]</scope>
    <source>
        <strain evidence="3">C18/9</strain>
    </source>
</reference>
<gene>
    <name evidence="2" type="ORF">ARMOST_01091</name>
</gene>
<feature type="domain" description="N-acetyltransferase" evidence="1">
    <location>
        <begin position="70"/>
        <end position="220"/>
    </location>
</feature>
<evidence type="ECO:0000313" key="3">
    <source>
        <dbReference type="Proteomes" id="UP000219338"/>
    </source>
</evidence>
<keyword evidence="3" id="KW-1185">Reference proteome</keyword>
<dbReference type="EMBL" id="FUEG01000001">
    <property type="protein sequence ID" value="SJK97836.1"/>
    <property type="molecule type" value="Genomic_DNA"/>
</dbReference>
<dbReference type="Pfam" id="PF00583">
    <property type="entry name" value="Acetyltransf_1"/>
    <property type="match status" value="1"/>
</dbReference>
<dbReference type="SUPFAM" id="SSF55729">
    <property type="entry name" value="Acyl-CoA N-acyltransferases (Nat)"/>
    <property type="match status" value="1"/>
</dbReference>
<keyword evidence="2" id="KW-0808">Transferase</keyword>
<dbReference type="AlphaFoldDB" id="A0A284QMZ6"/>
<dbReference type="OrthoDB" id="10264707at2759"/>
<organism evidence="2 3">
    <name type="scientific">Armillaria ostoyae</name>
    <name type="common">Armillaria root rot fungus</name>
    <dbReference type="NCBI Taxonomy" id="47428"/>
    <lineage>
        <taxon>Eukaryota</taxon>
        <taxon>Fungi</taxon>
        <taxon>Dikarya</taxon>
        <taxon>Basidiomycota</taxon>
        <taxon>Agaricomycotina</taxon>
        <taxon>Agaricomycetes</taxon>
        <taxon>Agaricomycetidae</taxon>
        <taxon>Agaricales</taxon>
        <taxon>Marasmiineae</taxon>
        <taxon>Physalacriaceae</taxon>
        <taxon>Armillaria</taxon>
    </lineage>
</organism>
<sequence>MRDHYFNNLDSSHIGFSGSLVASLPQECLRTVLFRKHTPETVYPQLFAKPLNGLIEYLHQVFAEEVDGGRSYPQEGPIDLAAFENYFFAADVFVAVIGALEHPDEFEEPKESSLGVTETKAGRSWEDCIIGYYYVKPNYPGRSSHICNAGFVVPPSQRGQGAGSILAKSYVYYAPKLGYQASVFNLVYVNNTASIKLWERLGFTKAGRIPRAGRLRKKDGTGEEYVDAWVFYKSFIDAEA</sequence>
<dbReference type="InterPro" id="IPR052742">
    <property type="entry name" value="Mito_N-acetyltransferase"/>
</dbReference>
<dbReference type="STRING" id="47428.A0A284QMZ6"/>
<dbReference type="Proteomes" id="UP000219338">
    <property type="component" value="Unassembled WGS sequence"/>
</dbReference>
<dbReference type="Gene3D" id="3.40.630.30">
    <property type="match status" value="1"/>
</dbReference>
<dbReference type="GO" id="GO:0016747">
    <property type="term" value="F:acyltransferase activity, transferring groups other than amino-acyl groups"/>
    <property type="evidence" value="ECO:0007669"/>
    <property type="project" value="InterPro"/>
</dbReference>
<evidence type="ECO:0000313" key="2">
    <source>
        <dbReference type="EMBL" id="SJK97836.1"/>
    </source>
</evidence>
<dbReference type="InterPro" id="IPR000182">
    <property type="entry name" value="GNAT_dom"/>
</dbReference>
<dbReference type="PANTHER" id="PTHR43138:SF1">
    <property type="entry name" value="N-ACETYLTRANSFERASE ACA1"/>
    <property type="match status" value="1"/>
</dbReference>
<dbReference type="GO" id="GO:0005634">
    <property type="term" value="C:nucleus"/>
    <property type="evidence" value="ECO:0007669"/>
    <property type="project" value="TreeGrafter"/>
</dbReference>
<dbReference type="InterPro" id="IPR016181">
    <property type="entry name" value="Acyl_CoA_acyltransferase"/>
</dbReference>
<protein>
    <submittedName>
        <fullName evidence="2">Related to histone acetyltransferase HPA2 and related acetyltransferases</fullName>
    </submittedName>
</protein>
<dbReference type="OMA" id="MEQPMAL"/>
<name>A0A284QMZ6_ARMOS</name>
<proteinExistence type="predicted"/>
<accession>A0A284QMZ6</accession>
<evidence type="ECO:0000259" key="1">
    <source>
        <dbReference type="PROSITE" id="PS51186"/>
    </source>
</evidence>
<dbReference type="PANTHER" id="PTHR43138">
    <property type="entry name" value="ACETYLTRANSFERASE, GNAT FAMILY"/>
    <property type="match status" value="1"/>
</dbReference>